<keyword evidence="2" id="KW-0732">Signal</keyword>
<dbReference type="PANTHER" id="PTHR43265:SF1">
    <property type="entry name" value="ESTERASE ESTD"/>
    <property type="match status" value="1"/>
</dbReference>
<name>A0AB73T1X5_9FIRM</name>
<feature type="chain" id="PRO_5044494944" description="Serine aminopeptidase S33 domain-containing protein" evidence="2">
    <location>
        <begin position="28"/>
        <end position="480"/>
    </location>
</feature>
<organism evidence="4 5">
    <name type="scientific">Murimonas intestini</name>
    <dbReference type="NCBI Taxonomy" id="1337051"/>
    <lineage>
        <taxon>Bacteria</taxon>
        <taxon>Bacillati</taxon>
        <taxon>Bacillota</taxon>
        <taxon>Clostridia</taxon>
        <taxon>Lachnospirales</taxon>
        <taxon>Lachnospiraceae</taxon>
        <taxon>Murimonas</taxon>
    </lineage>
</organism>
<dbReference type="RefSeq" id="WP_109747260.1">
    <property type="nucleotide sequence ID" value="NZ_JANKBI010000010.1"/>
</dbReference>
<dbReference type="Gene3D" id="3.10.450.590">
    <property type="match status" value="1"/>
</dbReference>
<keyword evidence="5" id="KW-1185">Reference proteome</keyword>
<evidence type="ECO:0000256" key="1">
    <source>
        <dbReference type="SAM" id="MobiDB-lite"/>
    </source>
</evidence>
<dbReference type="InterPro" id="IPR029058">
    <property type="entry name" value="AB_hydrolase_fold"/>
</dbReference>
<dbReference type="Gene3D" id="3.40.50.1820">
    <property type="entry name" value="alpha/beta hydrolase"/>
    <property type="match status" value="1"/>
</dbReference>
<evidence type="ECO:0000259" key="3">
    <source>
        <dbReference type="Pfam" id="PF12146"/>
    </source>
</evidence>
<dbReference type="InterPro" id="IPR022742">
    <property type="entry name" value="Hydrolase_4"/>
</dbReference>
<feature type="compositionally biased region" description="Low complexity" evidence="1">
    <location>
        <begin position="47"/>
        <end position="56"/>
    </location>
</feature>
<feature type="compositionally biased region" description="Polar residues" evidence="1">
    <location>
        <begin position="60"/>
        <end position="69"/>
    </location>
</feature>
<feature type="signal peptide" evidence="2">
    <location>
        <begin position="1"/>
        <end position="27"/>
    </location>
</feature>
<feature type="domain" description="Serine aminopeptidase S33" evidence="3">
    <location>
        <begin position="214"/>
        <end position="448"/>
    </location>
</feature>
<proteinExistence type="predicted"/>
<evidence type="ECO:0000313" key="4">
    <source>
        <dbReference type="EMBL" id="PWJ74377.1"/>
    </source>
</evidence>
<feature type="region of interest" description="Disordered" evidence="1">
    <location>
        <begin position="26"/>
        <end position="69"/>
    </location>
</feature>
<gene>
    <name evidence="4" type="ORF">C7383_109113</name>
</gene>
<evidence type="ECO:0000256" key="2">
    <source>
        <dbReference type="SAM" id="SignalP"/>
    </source>
</evidence>
<evidence type="ECO:0000313" key="5">
    <source>
        <dbReference type="Proteomes" id="UP000245412"/>
    </source>
</evidence>
<protein>
    <recommendedName>
        <fullName evidence="3">Serine aminopeptidase S33 domain-containing protein</fullName>
    </recommendedName>
</protein>
<dbReference type="PANTHER" id="PTHR43265">
    <property type="entry name" value="ESTERASE ESTD"/>
    <property type="match status" value="1"/>
</dbReference>
<comment type="caution">
    <text evidence="4">The sequence shown here is derived from an EMBL/GenBank/DDBJ whole genome shotgun (WGS) entry which is preliminary data.</text>
</comment>
<dbReference type="AlphaFoldDB" id="A0AB73T1X5"/>
<dbReference type="InterPro" id="IPR053145">
    <property type="entry name" value="AB_hydrolase_Est10"/>
</dbReference>
<dbReference type="SUPFAM" id="SSF53474">
    <property type="entry name" value="alpha/beta-Hydrolases"/>
    <property type="match status" value="1"/>
</dbReference>
<sequence>MKKMNMKGLAALGLALALAGSTITAAAAETEASAAEEEAGTEEASTEEVSAAAQEEAGTDETSGVSQEENGLTDLAQAFAADLIAGDYDKLKTDYPYVDEMKKAVDSGQLEQSMAPAIAASGELGSIMPAWISDSTVQYTNVQVPCDFSVQPWNMVISFDAQGKIAGIHTGLYKEENAGPVTPEGVKETEMSLKIRDGWELPGTFTQPENQDEYAVVVFVHGSGSSDRNETVGKLKPFQDLAWGLAQQGIASYRYDKISYVYGEELAKDKDFTVYDETVNDAVSAVEMVRSLKGVTKVYVAGHSQGGMMMPAIAEASAPDGCIMMAAPARSFTDTLSRQCEFMESLNQEPTDEDKAAYENTRKEVERLKDWKSLGEDETVMGLYPAYIESILEYDNVKEAENMTMPVLVLQGEEDYQVTMDDYKIWEDGFKDKENWTFKSFPGLTHMFMPGSYENGPADYTGEKHIPENVTDTIADFIQN</sequence>
<dbReference type="EMBL" id="QGGY01000009">
    <property type="protein sequence ID" value="PWJ74377.1"/>
    <property type="molecule type" value="Genomic_DNA"/>
</dbReference>
<dbReference type="GO" id="GO:0052689">
    <property type="term" value="F:carboxylic ester hydrolase activity"/>
    <property type="evidence" value="ECO:0007669"/>
    <property type="project" value="TreeGrafter"/>
</dbReference>
<reference evidence="4 5" key="1">
    <citation type="submission" date="2018-05" db="EMBL/GenBank/DDBJ databases">
        <authorList>
            <person name="Goeker M."/>
            <person name="Huntemann M."/>
            <person name="Clum A."/>
            <person name="Pillay M."/>
            <person name="Palaniappan K."/>
            <person name="Varghese N."/>
            <person name="Mikhailova N."/>
            <person name="Stamatis D."/>
            <person name="Reddy T."/>
            <person name="Daum C."/>
            <person name="Shapiro N."/>
            <person name="Ivanova N."/>
            <person name="Kyrpides N."/>
            <person name="Woyke T."/>
        </authorList>
    </citation>
    <scope>NUCLEOTIDE SEQUENCE [LARGE SCALE GENOMIC DNA]</scope>
    <source>
        <strain evidence="4 5">DSM 26524</strain>
    </source>
</reference>
<feature type="compositionally biased region" description="Acidic residues" evidence="1">
    <location>
        <begin position="34"/>
        <end position="46"/>
    </location>
</feature>
<dbReference type="Pfam" id="PF12146">
    <property type="entry name" value="Hydrolase_4"/>
    <property type="match status" value="1"/>
</dbReference>
<dbReference type="Proteomes" id="UP000245412">
    <property type="component" value="Unassembled WGS sequence"/>
</dbReference>
<accession>A0AB73T1X5</accession>